<dbReference type="OrthoDB" id="305927at2157"/>
<name>H2C234_9CREN</name>
<dbReference type="eggNOG" id="arCOG01803">
    <property type="taxonomic scope" value="Archaea"/>
</dbReference>
<dbReference type="Proteomes" id="UP000003980">
    <property type="component" value="Unassembled WGS sequence"/>
</dbReference>
<keyword evidence="2" id="KW-1185">Reference proteome</keyword>
<dbReference type="HOGENOM" id="CLU_072759_0_0_2"/>
<sequence>MAEKIRLTLACWTYDRTIPLYDGTVRPEGLELTFLPLWIQEIFYRMLKYREFDVAELSFGAYVASLFEDSPFMAIPVFPSRSFRHNSIYVNVNSGIKEPQDLVGKKVGVPEYRQTAAVWIRGILSDYYDVRPETVMYYTGPLEDPSRRRRYFTVLAETDVLPRYKSIKIVKIPEGKNLSDMLANGEIDAIYSALIPSSFRNYPERIARLFKNYKELEIEYYTRSKIFPIMHVVVMRRNLYENNRWIAKSLYKAFEEAKNIAFEKFITQQLWDFETIHYALPWLFDHYEDTVKVMGDDYWPYGLKKNYHVIETFVRYMYEQGLIPNIIKPEELFAKETIDT</sequence>
<accession>H2C234</accession>
<dbReference type="EMBL" id="JH597761">
    <property type="protein sequence ID" value="EHP70305.1"/>
    <property type="molecule type" value="Genomic_DNA"/>
</dbReference>
<reference evidence="1 2" key="1">
    <citation type="submission" date="2012-01" db="EMBL/GenBank/DDBJ databases">
        <title>Improved High-Quality Draft sequence of Metallosphaera yellowstonensis MK1.</title>
        <authorList>
            <consortium name="US DOE Joint Genome Institute"/>
            <person name="Lucas S."/>
            <person name="Han J."/>
            <person name="Cheng J.-F."/>
            <person name="Goodwin L."/>
            <person name="Pitluck S."/>
            <person name="Peters L."/>
            <person name="Teshima H."/>
            <person name="Detter J.C."/>
            <person name="Han C."/>
            <person name="Tapia R."/>
            <person name="Land M."/>
            <person name="Hauser L."/>
            <person name="Kyrpides N."/>
            <person name="Kozubal M."/>
            <person name="Macur R.E."/>
            <person name="Jay Z."/>
            <person name="Inskeep W."/>
            <person name="Woyke T."/>
        </authorList>
    </citation>
    <scope>NUCLEOTIDE SEQUENCE [LARGE SCALE GENOMIC DNA]</scope>
    <source>
        <strain evidence="1 2">MK1</strain>
    </source>
</reference>
<evidence type="ECO:0000313" key="1">
    <source>
        <dbReference type="EMBL" id="EHP70305.1"/>
    </source>
</evidence>
<dbReference type="Gene3D" id="3.40.190.10">
    <property type="entry name" value="Periplasmic binding protein-like II"/>
    <property type="match status" value="1"/>
</dbReference>
<dbReference type="RefSeq" id="WP_009070928.1">
    <property type="nucleotide sequence ID" value="NZ_JH597761.1"/>
</dbReference>
<evidence type="ECO:0008006" key="3">
    <source>
        <dbReference type="Google" id="ProtNLM"/>
    </source>
</evidence>
<dbReference type="SUPFAM" id="SSF53850">
    <property type="entry name" value="Periplasmic binding protein-like II"/>
    <property type="match status" value="1"/>
</dbReference>
<organism evidence="1 2">
    <name type="scientific">Metallosphaera yellowstonensis MK1</name>
    <dbReference type="NCBI Taxonomy" id="671065"/>
    <lineage>
        <taxon>Archaea</taxon>
        <taxon>Thermoproteota</taxon>
        <taxon>Thermoprotei</taxon>
        <taxon>Sulfolobales</taxon>
        <taxon>Sulfolobaceae</taxon>
        <taxon>Metallosphaera</taxon>
    </lineage>
</organism>
<dbReference type="AlphaFoldDB" id="H2C234"/>
<gene>
    <name evidence="1" type="ORF">MetMK1DRAFT_00008070</name>
</gene>
<proteinExistence type="predicted"/>
<protein>
    <recommendedName>
        <fullName evidence="3">ABC-type nitrate/sulfonate/bicarbonate transport system, periplasmic component</fullName>
    </recommendedName>
</protein>
<evidence type="ECO:0000313" key="2">
    <source>
        <dbReference type="Proteomes" id="UP000003980"/>
    </source>
</evidence>